<dbReference type="Proteomes" id="UP000587396">
    <property type="component" value="Unassembled WGS sequence"/>
</dbReference>
<protein>
    <submittedName>
        <fullName evidence="2">Uncharacterized protein</fullName>
    </submittedName>
</protein>
<feature type="transmembrane region" description="Helical" evidence="1">
    <location>
        <begin position="12"/>
        <end position="35"/>
    </location>
</feature>
<keyword evidence="1" id="KW-1133">Transmembrane helix</keyword>
<dbReference type="RefSeq" id="WP_185906152.1">
    <property type="nucleotide sequence ID" value="NZ_JACMSE010000013.1"/>
</dbReference>
<feature type="transmembrane region" description="Helical" evidence="1">
    <location>
        <begin position="131"/>
        <end position="151"/>
    </location>
</feature>
<evidence type="ECO:0000313" key="3">
    <source>
        <dbReference type="Proteomes" id="UP000587396"/>
    </source>
</evidence>
<feature type="transmembrane region" description="Helical" evidence="1">
    <location>
        <begin position="200"/>
        <end position="218"/>
    </location>
</feature>
<name>A0A842JGA7_9ACTN</name>
<dbReference type="EMBL" id="JACMSE010000013">
    <property type="protein sequence ID" value="MBC2890454.1"/>
    <property type="molecule type" value="Genomic_DNA"/>
</dbReference>
<organism evidence="2 3">
    <name type="scientific">Gordonibacter massiliensis</name>
    <name type="common">ex Traore et al. 2017</name>
    <dbReference type="NCBI Taxonomy" id="1841863"/>
    <lineage>
        <taxon>Bacteria</taxon>
        <taxon>Bacillati</taxon>
        <taxon>Actinomycetota</taxon>
        <taxon>Coriobacteriia</taxon>
        <taxon>Eggerthellales</taxon>
        <taxon>Eggerthellaceae</taxon>
        <taxon>Gordonibacter</taxon>
    </lineage>
</organism>
<feature type="transmembrane region" description="Helical" evidence="1">
    <location>
        <begin position="47"/>
        <end position="65"/>
    </location>
</feature>
<evidence type="ECO:0000256" key="1">
    <source>
        <dbReference type="SAM" id="Phobius"/>
    </source>
</evidence>
<feature type="transmembrane region" description="Helical" evidence="1">
    <location>
        <begin position="160"/>
        <end position="180"/>
    </location>
</feature>
<dbReference type="AlphaFoldDB" id="A0A842JGA7"/>
<feature type="transmembrane region" description="Helical" evidence="1">
    <location>
        <begin position="86"/>
        <end position="111"/>
    </location>
</feature>
<comment type="caution">
    <text evidence="2">The sequence shown here is derived from an EMBL/GenBank/DDBJ whole genome shotgun (WGS) entry which is preliminary data.</text>
</comment>
<evidence type="ECO:0000313" key="2">
    <source>
        <dbReference type="EMBL" id="MBC2890454.1"/>
    </source>
</evidence>
<proteinExistence type="predicted"/>
<reference evidence="2 3" key="1">
    <citation type="submission" date="2020-08" db="EMBL/GenBank/DDBJ databases">
        <authorList>
            <person name="Liu C."/>
            <person name="Sun Q."/>
        </authorList>
    </citation>
    <scope>NUCLEOTIDE SEQUENCE [LARGE SCALE GENOMIC DNA]</scope>
    <source>
        <strain evidence="2 3">N22</strain>
    </source>
</reference>
<accession>A0A842JGA7</accession>
<keyword evidence="1" id="KW-0812">Transmembrane</keyword>
<keyword evidence="1" id="KW-0472">Membrane</keyword>
<keyword evidence="3" id="KW-1185">Reference proteome</keyword>
<sequence>MKLKAGIRYQAVELVQSAAAFCLIVGAIIVAFNLLSFTKISQMTLPSLGFLPYILMPLLALATFSDGVRFLMRMGLTRSQTIASTVASLGAVCLFLAVVEAACAALVPFWPFAQSLFLMTYGPQNGPLLDFLFTFLGCAATAALGLAFAALQMRFGTRRVVLVTIAVLVIAASQLSPWAIADGWTWLFALAPGASLANPFALFVVVIALGLLAAWAASRRYEVR</sequence>
<gene>
    <name evidence="2" type="ORF">H7313_14055</name>
</gene>